<keyword evidence="2" id="KW-0325">Glycoprotein</keyword>
<feature type="chain" id="PRO_5042432021" description="Temptin" evidence="3">
    <location>
        <begin position="18"/>
        <end position="544"/>
    </location>
</feature>
<dbReference type="Proteomes" id="UP000005408">
    <property type="component" value="Unassembled WGS sequence"/>
</dbReference>
<dbReference type="Pfam" id="PF03712">
    <property type="entry name" value="Cu2_monoox_C"/>
    <property type="match status" value="1"/>
</dbReference>
<dbReference type="Pfam" id="PF24784">
    <property type="entry name" value="Temptin_C"/>
    <property type="match status" value="1"/>
</dbReference>
<dbReference type="OMA" id="DDHHCES"/>
<evidence type="ECO:0000256" key="3">
    <source>
        <dbReference type="SAM" id="SignalP"/>
    </source>
</evidence>
<feature type="domain" description="Copper type II ascorbate-dependent monooxygenase N-terminal" evidence="4">
    <location>
        <begin position="151"/>
        <end position="268"/>
    </location>
</feature>
<name>A0A8W8N2P3_MAGGI</name>
<dbReference type="InterPro" id="IPR024548">
    <property type="entry name" value="Cu2_monoox_C"/>
</dbReference>
<evidence type="ECO:0008006" key="9">
    <source>
        <dbReference type="Google" id="ProtNLM"/>
    </source>
</evidence>
<evidence type="ECO:0000259" key="4">
    <source>
        <dbReference type="Pfam" id="PF01082"/>
    </source>
</evidence>
<dbReference type="PANTHER" id="PTHR10157:SF23">
    <property type="entry name" value="MOXD1 HOMOLOG 1"/>
    <property type="match status" value="1"/>
</dbReference>
<evidence type="ECO:0000259" key="6">
    <source>
        <dbReference type="Pfam" id="PF24784"/>
    </source>
</evidence>
<keyword evidence="1" id="KW-1015">Disulfide bond</keyword>
<dbReference type="PANTHER" id="PTHR10157">
    <property type="entry name" value="DOPAMINE BETA HYDROXYLASE RELATED"/>
    <property type="match status" value="1"/>
</dbReference>
<dbReference type="Gene3D" id="2.60.120.230">
    <property type="match status" value="1"/>
</dbReference>
<dbReference type="InterPro" id="IPR008977">
    <property type="entry name" value="PHM/PNGase_F_dom_sf"/>
</dbReference>
<dbReference type="EnsemblMetazoa" id="G4027.1">
    <property type="protein sequence ID" value="G4027.1:cds"/>
    <property type="gene ID" value="G4027"/>
</dbReference>
<dbReference type="InterPro" id="IPR014784">
    <property type="entry name" value="Cu2_ascorb_mOase-like_C"/>
</dbReference>
<protein>
    <recommendedName>
        <fullName evidence="9">Temptin</fullName>
    </recommendedName>
</protein>
<dbReference type="EnsemblMetazoa" id="G4027.3">
    <property type="protein sequence ID" value="G4027.3:cds"/>
    <property type="gene ID" value="G4027"/>
</dbReference>
<dbReference type="Pfam" id="PF01082">
    <property type="entry name" value="Cu2_monooxygen"/>
    <property type="match status" value="1"/>
</dbReference>
<dbReference type="EnsemblMetazoa" id="G4027.4">
    <property type="protein sequence ID" value="G4027.4:cds"/>
    <property type="gene ID" value="G4027"/>
</dbReference>
<keyword evidence="3" id="KW-0732">Signal</keyword>
<dbReference type="InterPro" id="IPR057626">
    <property type="entry name" value="S-S_Temptin"/>
</dbReference>
<proteinExistence type="predicted"/>
<dbReference type="InterPro" id="IPR000945">
    <property type="entry name" value="DBH-like"/>
</dbReference>
<dbReference type="InterPro" id="IPR000323">
    <property type="entry name" value="Cu2_ascorb_mOase_N"/>
</dbReference>
<evidence type="ECO:0000313" key="8">
    <source>
        <dbReference type="Proteomes" id="UP000005408"/>
    </source>
</evidence>
<dbReference type="InterPro" id="IPR036939">
    <property type="entry name" value="Cu2_ascorb_mOase_N_sf"/>
</dbReference>
<reference evidence="7" key="1">
    <citation type="submission" date="2022-08" db="UniProtKB">
        <authorList>
            <consortium name="EnsemblMetazoa"/>
        </authorList>
    </citation>
    <scope>IDENTIFICATION</scope>
    <source>
        <strain evidence="7">05x7-T-G4-1.051#20</strain>
    </source>
</reference>
<feature type="domain" description="Copper type II ascorbate-dependent monooxygenase C-terminal" evidence="5">
    <location>
        <begin position="291"/>
        <end position="433"/>
    </location>
</feature>
<dbReference type="GO" id="GO:0005507">
    <property type="term" value="F:copper ion binding"/>
    <property type="evidence" value="ECO:0007669"/>
    <property type="project" value="InterPro"/>
</dbReference>
<feature type="signal peptide" evidence="3">
    <location>
        <begin position="1"/>
        <end position="17"/>
    </location>
</feature>
<dbReference type="Gene3D" id="2.60.120.310">
    <property type="entry name" value="Copper type II, ascorbate-dependent monooxygenase, N-terminal domain"/>
    <property type="match status" value="1"/>
</dbReference>
<dbReference type="AlphaFoldDB" id="A0A8W8N2P3"/>
<feature type="domain" description="Temptin Cys/Cys disulfide" evidence="6">
    <location>
        <begin position="17"/>
        <end position="112"/>
    </location>
</feature>
<evidence type="ECO:0000256" key="2">
    <source>
        <dbReference type="ARBA" id="ARBA00023180"/>
    </source>
</evidence>
<accession>A0A8W8N2P3</accession>
<keyword evidence="8" id="KW-1185">Reference proteome</keyword>
<sequence>MHVLGLIGFFLIPVARGWPTYNDLIPNGDKVPNPCNPSLIWNGVGHLGPYGSGPRNQFGHDFIKANKIWSDICRLDSDGDGKYNGLELGDPNCEWSTSNRNLSLPAFSHPGVCEPWDSPTCQAMNASLDCSADKVSTDCEQIDEPGVQKYDMFLVNYSVPLRESTFACRIFDLPVKTDYHVIASKPINYQHKLLGQVAVYGCNPNSGEITRKSVFECSSSVAKPCQDLIAIMDQGEMDQGNCFPRDVGLLIGKTGYKQVLMKWTFLNPLKEPGTTNAGMSLYLTSNLKKYNAGVAILEETHFSIPGNLPSYSVSSACPSSCTQFQMRSPVTVVAGVNIMGHYGVKQRVDVERNDRIYNSITEDTKYDVYNPRVFWYTTPVPVLPGDMLKLTCEYNTVGVRDDITWGMGPKQELCKTILIYYPRENWDDHHCESFKNIPLCALEIGDSVFGCTYRGFMLALHNDPLYDMTGCDNTATCSNECLQKTIAARSTPCLSGDMYDLWKLMAMSLRNDKLITLFKALVVCEEEYMTAMLEARSQRGGRGG</sequence>
<dbReference type="OrthoDB" id="6038975at2759"/>
<dbReference type="SUPFAM" id="SSF49742">
    <property type="entry name" value="PHM/PNGase F"/>
    <property type="match status" value="2"/>
</dbReference>
<evidence type="ECO:0000259" key="5">
    <source>
        <dbReference type="Pfam" id="PF03712"/>
    </source>
</evidence>
<evidence type="ECO:0000256" key="1">
    <source>
        <dbReference type="ARBA" id="ARBA00023157"/>
    </source>
</evidence>
<evidence type="ECO:0000313" key="7">
    <source>
        <dbReference type="EnsemblMetazoa" id="G4027.1:cds"/>
    </source>
</evidence>
<dbReference type="GO" id="GO:0004500">
    <property type="term" value="F:dopamine beta-monooxygenase activity"/>
    <property type="evidence" value="ECO:0007669"/>
    <property type="project" value="InterPro"/>
</dbReference>
<organism evidence="7 8">
    <name type="scientific">Magallana gigas</name>
    <name type="common">Pacific oyster</name>
    <name type="synonym">Crassostrea gigas</name>
    <dbReference type="NCBI Taxonomy" id="29159"/>
    <lineage>
        <taxon>Eukaryota</taxon>
        <taxon>Metazoa</taxon>
        <taxon>Spiralia</taxon>
        <taxon>Lophotrochozoa</taxon>
        <taxon>Mollusca</taxon>
        <taxon>Bivalvia</taxon>
        <taxon>Autobranchia</taxon>
        <taxon>Pteriomorphia</taxon>
        <taxon>Ostreida</taxon>
        <taxon>Ostreoidea</taxon>
        <taxon>Ostreidae</taxon>
        <taxon>Magallana</taxon>
    </lineage>
</organism>